<dbReference type="InterPro" id="IPR050430">
    <property type="entry name" value="Peptidase_S1"/>
</dbReference>
<dbReference type="PANTHER" id="PTHR24276:SF91">
    <property type="entry name" value="AT26814P-RELATED"/>
    <property type="match status" value="1"/>
</dbReference>
<sequence>MYSVGKVYANINMDVLKAMKVPTNKNDKSSNVTYDSFKIVGNTTIIEENEFWESSGRRIFKGERTKIKHFPFMATIQIFNNFHCAGSIIKSDLIITASSCLQLAYNNRLFRENPAFLSARVGSSFYNGGGEVISVQEVYFHPSYDPKTLRNNICLLRLARHLKFRRKIRSVKKIDFDRHESTLSMTTSGITIVGWGAKEHSPIIGSPWKNILSFAELHVYPLEDCQDVYSKAYVTKKNFCAGFISRGGGACNRDVGGPGIVENKLMGIISFGSPVCGSPDMPTVFTKVGYYTDWIEEIMEQPVIISKKRTTLKSDFNPFLAQPIHIEPDQTTFKIPPLTGEKMKPIPITEIDGQLRISDEKLFKEFLATMFNSQEIAEYEDIINPDNGDIEINDMILNDEDTEVQEEVENQTQINEVSNKSLEESEKEGNKYEMNTPAIEDEPAGVDNLNKDLANLLENVQDDGGLGPKKDEDNNVQTDDQKVLTLLYLSDEDKKSNGGLSIPTEHFEDLTRSKQNVLNILPENELYALLSEVIQDEVEKINAGT</sequence>
<dbReference type="InParanoid" id="A0A212F4V2"/>
<evidence type="ECO:0000256" key="4">
    <source>
        <dbReference type="ARBA" id="ARBA00023157"/>
    </source>
</evidence>
<evidence type="ECO:0000256" key="5">
    <source>
        <dbReference type="SAM" id="MobiDB-lite"/>
    </source>
</evidence>
<evidence type="ECO:0000313" key="7">
    <source>
        <dbReference type="EMBL" id="OWR48775.1"/>
    </source>
</evidence>
<dbReference type="Gene3D" id="2.40.10.10">
    <property type="entry name" value="Trypsin-like serine proteases"/>
    <property type="match status" value="1"/>
</dbReference>
<dbReference type="InterPro" id="IPR043504">
    <property type="entry name" value="Peptidase_S1_PA_chymotrypsin"/>
</dbReference>
<dbReference type="PROSITE" id="PS50240">
    <property type="entry name" value="TRYPSIN_DOM"/>
    <property type="match status" value="1"/>
</dbReference>
<dbReference type="KEGG" id="dpl:KGM_201112"/>
<reference evidence="7 8" key="1">
    <citation type="journal article" date="2011" name="Cell">
        <title>The monarch butterfly genome yields insights into long-distance migration.</title>
        <authorList>
            <person name="Zhan S."/>
            <person name="Merlin C."/>
            <person name="Boore J.L."/>
            <person name="Reppert S.M."/>
        </authorList>
    </citation>
    <scope>NUCLEOTIDE SEQUENCE [LARGE SCALE GENOMIC DNA]</scope>
    <source>
        <strain evidence="7">F-2</strain>
    </source>
</reference>
<dbReference type="eggNOG" id="KOG3627">
    <property type="taxonomic scope" value="Eukaryota"/>
</dbReference>
<evidence type="ECO:0000256" key="3">
    <source>
        <dbReference type="ARBA" id="ARBA00022825"/>
    </source>
</evidence>
<dbReference type="GO" id="GO:0006508">
    <property type="term" value="P:proteolysis"/>
    <property type="evidence" value="ECO:0007669"/>
    <property type="project" value="UniProtKB-KW"/>
</dbReference>
<organism evidence="7 8">
    <name type="scientific">Danaus plexippus plexippus</name>
    <dbReference type="NCBI Taxonomy" id="278856"/>
    <lineage>
        <taxon>Eukaryota</taxon>
        <taxon>Metazoa</taxon>
        <taxon>Ecdysozoa</taxon>
        <taxon>Arthropoda</taxon>
        <taxon>Hexapoda</taxon>
        <taxon>Insecta</taxon>
        <taxon>Pterygota</taxon>
        <taxon>Neoptera</taxon>
        <taxon>Endopterygota</taxon>
        <taxon>Lepidoptera</taxon>
        <taxon>Glossata</taxon>
        <taxon>Ditrysia</taxon>
        <taxon>Papilionoidea</taxon>
        <taxon>Nymphalidae</taxon>
        <taxon>Danainae</taxon>
        <taxon>Danaini</taxon>
        <taxon>Danaina</taxon>
        <taxon>Danaus</taxon>
        <taxon>Danaus</taxon>
    </lineage>
</organism>
<dbReference type="Pfam" id="PF00089">
    <property type="entry name" value="Trypsin"/>
    <property type="match status" value="1"/>
</dbReference>
<dbReference type="GO" id="GO:0004252">
    <property type="term" value="F:serine-type endopeptidase activity"/>
    <property type="evidence" value="ECO:0007669"/>
    <property type="project" value="InterPro"/>
</dbReference>
<dbReference type="PANTHER" id="PTHR24276">
    <property type="entry name" value="POLYSERASE-RELATED"/>
    <property type="match status" value="1"/>
</dbReference>
<feature type="compositionally biased region" description="Basic and acidic residues" evidence="5">
    <location>
        <begin position="421"/>
        <end position="431"/>
    </location>
</feature>
<dbReference type="SMART" id="SM00020">
    <property type="entry name" value="Tryp_SPc"/>
    <property type="match status" value="1"/>
</dbReference>
<evidence type="ECO:0000256" key="1">
    <source>
        <dbReference type="ARBA" id="ARBA00022670"/>
    </source>
</evidence>
<accession>A0A212F4V2</accession>
<proteinExistence type="predicted"/>
<dbReference type="InterPro" id="IPR009003">
    <property type="entry name" value="Peptidase_S1_PA"/>
</dbReference>
<keyword evidence="4" id="KW-1015">Disulfide bond</keyword>
<evidence type="ECO:0000313" key="8">
    <source>
        <dbReference type="Proteomes" id="UP000007151"/>
    </source>
</evidence>
<dbReference type="Proteomes" id="UP000007151">
    <property type="component" value="Unassembled WGS sequence"/>
</dbReference>
<feature type="domain" description="Peptidase S1" evidence="6">
    <location>
        <begin position="59"/>
        <end position="300"/>
    </location>
</feature>
<dbReference type="SUPFAM" id="SSF50494">
    <property type="entry name" value="Trypsin-like serine proteases"/>
    <property type="match status" value="1"/>
</dbReference>
<dbReference type="CDD" id="cd00190">
    <property type="entry name" value="Tryp_SPc"/>
    <property type="match status" value="1"/>
</dbReference>
<protein>
    <submittedName>
        <fullName evidence="7">Trypsin alpha</fullName>
    </submittedName>
</protein>
<comment type="caution">
    <text evidence="7">The sequence shown here is derived from an EMBL/GenBank/DDBJ whole genome shotgun (WGS) entry which is preliminary data.</text>
</comment>
<dbReference type="AlphaFoldDB" id="A0A212F4V2"/>
<keyword evidence="1" id="KW-0645">Protease</keyword>
<name>A0A212F4V2_DANPL</name>
<keyword evidence="2" id="KW-0378">Hydrolase</keyword>
<feature type="region of interest" description="Disordered" evidence="5">
    <location>
        <begin position="409"/>
        <end position="431"/>
    </location>
</feature>
<gene>
    <name evidence="7" type="ORF">KGM_201112</name>
</gene>
<keyword evidence="3" id="KW-0720">Serine protease</keyword>
<evidence type="ECO:0000259" key="6">
    <source>
        <dbReference type="PROSITE" id="PS50240"/>
    </source>
</evidence>
<keyword evidence="8" id="KW-1185">Reference proteome</keyword>
<evidence type="ECO:0000256" key="2">
    <source>
        <dbReference type="ARBA" id="ARBA00022801"/>
    </source>
</evidence>
<dbReference type="EMBL" id="AGBW02010297">
    <property type="protein sequence ID" value="OWR48775.1"/>
    <property type="molecule type" value="Genomic_DNA"/>
</dbReference>
<dbReference type="InterPro" id="IPR001254">
    <property type="entry name" value="Trypsin_dom"/>
</dbReference>